<dbReference type="PANTHER" id="PTHR10972">
    <property type="entry name" value="OXYSTEROL-BINDING PROTEIN-RELATED"/>
    <property type="match status" value="1"/>
</dbReference>
<dbReference type="Gene3D" id="3.30.70.3490">
    <property type="match status" value="1"/>
</dbReference>
<keyword evidence="4" id="KW-1185">Reference proteome</keyword>
<comment type="similarity">
    <text evidence="1 2">Belongs to the OSBP family.</text>
</comment>
<dbReference type="GO" id="GO:0016020">
    <property type="term" value="C:membrane"/>
    <property type="evidence" value="ECO:0007669"/>
    <property type="project" value="TreeGrafter"/>
</dbReference>
<dbReference type="GO" id="GO:0005829">
    <property type="term" value="C:cytosol"/>
    <property type="evidence" value="ECO:0007669"/>
    <property type="project" value="TreeGrafter"/>
</dbReference>
<comment type="caution">
    <text evidence="3">The sequence shown here is derived from an EMBL/GenBank/DDBJ whole genome shotgun (WGS) entry which is preliminary data.</text>
</comment>
<dbReference type="InterPro" id="IPR037239">
    <property type="entry name" value="OSBP_sf"/>
</dbReference>
<protein>
    <recommendedName>
        <fullName evidence="5">Oxysterol-binding protein</fullName>
    </recommendedName>
</protein>
<evidence type="ECO:0000313" key="3">
    <source>
        <dbReference type="EMBL" id="KAK3054550.1"/>
    </source>
</evidence>
<dbReference type="InterPro" id="IPR018494">
    <property type="entry name" value="Oxysterol-bd_CS"/>
</dbReference>
<gene>
    <name evidence="3" type="ORF">LTR09_004279</name>
</gene>
<evidence type="ECO:0008006" key="5">
    <source>
        <dbReference type="Google" id="ProtNLM"/>
    </source>
</evidence>
<dbReference type="Gene3D" id="2.40.160.120">
    <property type="match status" value="1"/>
</dbReference>
<dbReference type="Proteomes" id="UP001271007">
    <property type="component" value="Unassembled WGS sequence"/>
</dbReference>
<dbReference type="PROSITE" id="PS01013">
    <property type="entry name" value="OSBP"/>
    <property type="match status" value="1"/>
</dbReference>
<proteinExistence type="inferred from homology"/>
<dbReference type="AlphaFoldDB" id="A0AAJ0DQX3"/>
<accession>A0AAJ0DQX3</accession>
<dbReference type="EMBL" id="JAWDJX010000011">
    <property type="protein sequence ID" value="KAK3054550.1"/>
    <property type="molecule type" value="Genomic_DNA"/>
</dbReference>
<dbReference type="Gene3D" id="1.10.287.2720">
    <property type="match status" value="1"/>
</dbReference>
<dbReference type="InterPro" id="IPR000648">
    <property type="entry name" value="Oxysterol-bd"/>
</dbReference>
<dbReference type="Pfam" id="PF01237">
    <property type="entry name" value="Oxysterol_BP"/>
    <property type="match status" value="1"/>
</dbReference>
<evidence type="ECO:0000256" key="2">
    <source>
        <dbReference type="RuleBase" id="RU003844"/>
    </source>
</evidence>
<evidence type="ECO:0000313" key="4">
    <source>
        <dbReference type="Proteomes" id="UP001271007"/>
    </source>
</evidence>
<dbReference type="PANTHER" id="PTHR10972:SF92">
    <property type="entry name" value="OXYSTEROL BINDING PROTEIN"/>
    <property type="match status" value="1"/>
</dbReference>
<evidence type="ECO:0000256" key="1">
    <source>
        <dbReference type="ARBA" id="ARBA00008842"/>
    </source>
</evidence>
<reference evidence="3" key="1">
    <citation type="submission" date="2023-04" db="EMBL/GenBank/DDBJ databases">
        <title>Black Yeasts Isolated from many extreme environments.</title>
        <authorList>
            <person name="Coleine C."/>
            <person name="Stajich J.E."/>
            <person name="Selbmann L."/>
        </authorList>
    </citation>
    <scope>NUCLEOTIDE SEQUENCE</scope>
    <source>
        <strain evidence="3">CCFEE 5312</strain>
    </source>
</reference>
<dbReference type="GO" id="GO:0008142">
    <property type="term" value="F:oxysterol binding"/>
    <property type="evidence" value="ECO:0007669"/>
    <property type="project" value="TreeGrafter"/>
</dbReference>
<organism evidence="3 4">
    <name type="scientific">Extremus antarcticus</name>
    <dbReference type="NCBI Taxonomy" id="702011"/>
    <lineage>
        <taxon>Eukaryota</taxon>
        <taxon>Fungi</taxon>
        <taxon>Dikarya</taxon>
        <taxon>Ascomycota</taxon>
        <taxon>Pezizomycotina</taxon>
        <taxon>Dothideomycetes</taxon>
        <taxon>Dothideomycetidae</taxon>
        <taxon>Mycosphaerellales</taxon>
        <taxon>Extremaceae</taxon>
        <taxon>Extremus</taxon>
    </lineage>
</organism>
<name>A0AAJ0DQX3_9PEZI</name>
<sequence length="392" mass="43576">MADNTAQRSSLKEFLASIATIRGDLSNITAPPFVLADKSTTEFPRYWIEHPDLFCAPAQEQSPERRLLAVLKWFLSSLKGQQYAGRDPSDGVKKPLNAFLGEIFTGSCGPENDQTVLVSEQVSHHPPVTACYLWNDRAGVRAEGFTRQEITFSGSVNIQQIGHAVLHIDQYDEDYLIPLPNVKVKGILTGGPYPELTEPCTIVSSSGYVADVDFSGKKLLGFGGERNHVHATIHSTDDKKGKDPVFTVDGNWTETLSFKDGSGNAVDTYQVGSAPATDFKSLPLEQQDPWESRKAWDGVISSINSGNMQGVADHKSELENAQRELRKKPETSEEHWKPLFFRKETGDPVAQRLLDVVGQKMDVAATCGVWKFDRERWEKSERPWRADVTPRG</sequence>
<dbReference type="SUPFAM" id="SSF144000">
    <property type="entry name" value="Oxysterol-binding protein-like"/>
    <property type="match status" value="1"/>
</dbReference>